<dbReference type="InterPro" id="IPR017972">
    <property type="entry name" value="Cyt_P450_CS"/>
</dbReference>
<gene>
    <name evidence="11" type="ORF">jhhlp_000486</name>
</gene>
<dbReference type="PROSITE" id="PS00086">
    <property type="entry name" value="CYTOCHROME_P450"/>
    <property type="match status" value="1"/>
</dbReference>
<comment type="similarity">
    <text evidence="2 9">Belongs to the cytochrome P450 family.</text>
</comment>
<dbReference type="VEuPathDB" id="FungiDB:jhhlp_000486"/>
<comment type="cofactor">
    <cofactor evidence="1 8">
        <name>heme</name>
        <dbReference type="ChEBI" id="CHEBI:30413"/>
    </cofactor>
</comment>
<dbReference type="Gene3D" id="1.10.630.10">
    <property type="entry name" value="Cytochrome P450"/>
    <property type="match status" value="1"/>
</dbReference>
<dbReference type="SUPFAM" id="SSF48264">
    <property type="entry name" value="Cytochrome P450"/>
    <property type="match status" value="1"/>
</dbReference>
<comment type="caution">
    <text evidence="11">The sequence shown here is derived from an EMBL/GenBank/DDBJ whole genome shotgun (WGS) entry which is preliminary data.</text>
</comment>
<evidence type="ECO:0000256" key="5">
    <source>
        <dbReference type="ARBA" id="ARBA00023002"/>
    </source>
</evidence>
<evidence type="ECO:0000256" key="1">
    <source>
        <dbReference type="ARBA" id="ARBA00001971"/>
    </source>
</evidence>
<dbReference type="PANTHER" id="PTHR24305">
    <property type="entry name" value="CYTOCHROME P450"/>
    <property type="match status" value="1"/>
</dbReference>
<evidence type="ECO:0000256" key="7">
    <source>
        <dbReference type="ARBA" id="ARBA00023033"/>
    </source>
</evidence>
<protein>
    <submittedName>
        <fullName evidence="11">Uncharacterized protein</fullName>
    </submittedName>
</protein>
<keyword evidence="12" id="KW-1185">Reference proteome</keyword>
<evidence type="ECO:0000256" key="9">
    <source>
        <dbReference type="RuleBase" id="RU000461"/>
    </source>
</evidence>
<dbReference type="GO" id="GO:0005506">
    <property type="term" value="F:iron ion binding"/>
    <property type="evidence" value="ECO:0007669"/>
    <property type="project" value="InterPro"/>
</dbReference>
<feature type="transmembrane region" description="Helical" evidence="10">
    <location>
        <begin position="6"/>
        <end position="32"/>
    </location>
</feature>
<dbReference type="InterPro" id="IPR050121">
    <property type="entry name" value="Cytochrome_P450_monoxygenase"/>
</dbReference>
<reference evidence="11 12" key="1">
    <citation type="journal article" date="2017" name="G3 (Bethesda)">
        <title>First Draft Genome Sequence of the Pathogenic Fungus Lomentospora prolificans (Formerly Scedosporium prolificans).</title>
        <authorList>
            <person name="Luo R."/>
            <person name="Zimin A."/>
            <person name="Workman R."/>
            <person name="Fan Y."/>
            <person name="Pertea G."/>
            <person name="Grossman N."/>
            <person name="Wear M.P."/>
            <person name="Jia B."/>
            <person name="Miller H."/>
            <person name="Casadevall A."/>
            <person name="Timp W."/>
            <person name="Zhang S.X."/>
            <person name="Salzberg S.L."/>
        </authorList>
    </citation>
    <scope>NUCLEOTIDE SEQUENCE [LARGE SCALE GENOMIC DNA]</scope>
    <source>
        <strain evidence="11 12">JHH-5317</strain>
    </source>
</reference>
<dbReference type="InParanoid" id="A0A2N3NL33"/>
<keyword evidence="10" id="KW-0812">Transmembrane</keyword>
<keyword evidence="10" id="KW-1133">Transmembrane helix</keyword>
<dbReference type="EMBL" id="NLAX01000002">
    <property type="protein sequence ID" value="PKS13144.1"/>
    <property type="molecule type" value="Genomic_DNA"/>
</dbReference>
<name>A0A2N3NL33_9PEZI</name>
<evidence type="ECO:0000256" key="10">
    <source>
        <dbReference type="SAM" id="Phobius"/>
    </source>
</evidence>
<evidence type="ECO:0000313" key="12">
    <source>
        <dbReference type="Proteomes" id="UP000233524"/>
    </source>
</evidence>
<evidence type="ECO:0000256" key="4">
    <source>
        <dbReference type="ARBA" id="ARBA00022723"/>
    </source>
</evidence>
<keyword evidence="4 8" id="KW-0479">Metal-binding</keyword>
<dbReference type="InterPro" id="IPR036396">
    <property type="entry name" value="Cyt_P450_sf"/>
</dbReference>
<feature type="binding site" description="axial binding residue" evidence="8">
    <location>
        <position position="447"/>
    </location>
    <ligand>
        <name>heme</name>
        <dbReference type="ChEBI" id="CHEBI:30413"/>
    </ligand>
    <ligandPart>
        <name>Fe</name>
        <dbReference type="ChEBI" id="CHEBI:18248"/>
    </ligandPart>
</feature>
<dbReference type="Pfam" id="PF00067">
    <property type="entry name" value="p450"/>
    <property type="match status" value="1"/>
</dbReference>
<dbReference type="Proteomes" id="UP000233524">
    <property type="component" value="Unassembled WGS sequence"/>
</dbReference>
<dbReference type="CDD" id="cd11058">
    <property type="entry name" value="CYP60B-like"/>
    <property type="match status" value="1"/>
</dbReference>
<evidence type="ECO:0000256" key="3">
    <source>
        <dbReference type="ARBA" id="ARBA00022617"/>
    </source>
</evidence>
<keyword evidence="5 9" id="KW-0560">Oxidoreductase</keyword>
<keyword evidence="10" id="KW-0472">Membrane</keyword>
<evidence type="ECO:0000256" key="8">
    <source>
        <dbReference type="PIRSR" id="PIRSR602401-1"/>
    </source>
</evidence>
<evidence type="ECO:0000256" key="6">
    <source>
        <dbReference type="ARBA" id="ARBA00023004"/>
    </source>
</evidence>
<dbReference type="GO" id="GO:0004497">
    <property type="term" value="F:monooxygenase activity"/>
    <property type="evidence" value="ECO:0007669"/>
    <property type="project" value="UniProtKB-KW"/>
</dbReference>
<dbReference type="GO" id="GO:0020037">
    <property type="term" value="F:heme binding"/>
    <property type="evidence" value="ECO:0007669"/>
    <property type="project" value="InterPro"/>
</dbReference>
<accession>A0A2N3NL33</accession>
<evidence type="ECO:0000256" key="2">
    <source>
        <dbReference type="ARBA" id="ARBA00010617"/>
    </source>
</evidence>
<sequence length="503" mass="56864">MVTLPNTGLVVSIVIGLFIAYRVNLIIYRLWFHPLSKFPGSKLWAATDLPYTYTGNISATAVYHVAKFHRQYGPVVRIGPDRLAIDGSIGWPQVYARRVKGQAEFPKAPRIFGPAFEASLVAAPHDRHRRQRRQLAHAFSQSAISEQQSLITGYVHLLLSRITERAERKEPVNVVQWLNFTTFDIISDLTYGESFGSLEGSEYHPWVLSLFKGLRGEAFKRACLNYPTVASLLIRLFGGSNVKQSAKNTLVIQKKTDARMALGPEPKGRRDFMTYMLRQNSDGQPGLSHVEIHANSAALVVAGSETTASALSAFFFYLGQAPRAKKLVLQDIREEFQDQSEIDVNFNTAKLEYLHAALEETLRVYPPAASTPPRECPGADIDGKYVPAGTIIHVMQWATFRNPRHFRDADAFCPERWLKPSHPLYDAKFENDNRAAFKPFSTGPRDCIGKNLAYAEMRLIVCHLLYKLDFELVPGQEDWHAKQRAYFVWDKGPLYVRFSLRSS</sequence>
<keyword evidence="6 8" id="KW-0408">Iron</keyword>
<dbReference type="InterPro" id="IPR002401">
    <property type="entry name" value="Cyt_P450_E_grp-I"/>
</dbReference>
<keyword evidence="3 8" id="KW-0349">Heme</keyword>
<dbReference type="AlphaFoldDB" id="A0A2N3NL33"/>
<dbReference type="InterPro" id="IPR001128">
    <property type="entry name" value="Cyt_P450"/>
</dbReference>
<dbReference type="OrthoDB" id="1470350at2759"/>
<organism evidence="11 12">
    <name type="scientific">Lomentospora prolificans</name>
    <dbReference type="NCBI Taxonomy" id="41688"/>
    <lineage>
        <taxon>Eukaryota</taxon>
        <taxon>Fungi</taxon>
        <taxon>Dikarya</taxon>
        <taxon>Ascomycota</taxon>
        <taxon>Pezizomycotina</taxon>
        <taxon>Sordariomycetes</taxon>
        <taxon>Hypocreomycetidae</taxon>
        <taxon>Microascales</taxon>
        <taxon>Microascaceae</taxon>
        <taxon>Lomentospora</taxon>
    </lineage>
</organism>
<dbReference type="PANTHER" id="PTHR24305:SF29">
    <property type="entry name" value="BENZOATE-PARA-HYDROXYLASE"/>
    <property type="match status" value="1"/>
</dbReference>
<dbReference type="PRINTS" id="PR00463">
    <property type="entry name" value="EP450I"/>
</dbReference>
<dbReference type="STRING" id="41688.A0A2N3NL33"/>
<proteinExistence type="inferred from homology"/>
<dbReference type="GO" id="GO:0016705">
    <property type="term" value="F:oxidoreductase activity, acting on paired donors, with incorporation or reduction of molecular oxygen"/>
    <property type="evidence" value="ECO:0007669"/>
    <property type="project" value="InterPro"/>
</dbReference>
<dbReference type="PRINTS" id="PR00385">
    <property type="entry name" value="P450"/>
</dbReference>
<evidence type="ECO:0000313" key="11">
    <source>
        <dbReference type="EMBL" id="PKS13144.1"/>
    </source>
</evidence>
<keyword evidence="7 9" id="KW-0503">Monooxygenase</keyword>